<dbReference type="Proteomes" id="UP000048926">
    <property type="component" value="Unassembled WGS sequence"/>
</dbReference>
<dbReference type="InterPro" id="IPR006175">
    <property type="entry name" value="YjgF/YER057c/UK114"/>
</dbReference>
<keyword evidence="2" id="KW-0378">Hydrolase</keyword>
<dbReference type="PANTHER" id="PTHR11803:SF58">
    <property type="entry name" value="PROTEIN HMF1-RELATED"/>
    <property type="match status" value="1"/>
</dbReference>
<evidence type="ECO:0000256" key="1">
    <source>
        <dbReference type="ARBA" id="ARBA00010552"/>
    </source>
</evidence>
<dbReference type="InterPro" id="IPR035959">
    <property type="entry name" value="RutC-like_sf"/>
</dbReference>
<dbReference type="RefSeq" id="WP_023000988.1">
    <property type="nucleotide sequence ID" value="NZ_CP045627.1"/>
</dbReference>
<dbReference type="PANTHER" id="PTHR11803">
    <property type="entry name" value="2-IMINOBUTANOATE/2-IMINOPROPANOATE DEAMINASE RIDA"/>
    <property type="match status" value="1"/>
</dbReference>
<name>A0A0M6Y220_9HYPH</name>
<dbReference type="KEGG" id="lagg:B0E33_23675"/>
<sequence>MPLARQNFEELGLPAGPYTHAVRHGQTVYTSGFTAFGTPAQADSAGPQIRAVFAQLNTIAAYYGRSLKDLVKVTVFVTDMTDLPEIRSALAELYENEVPASSLVCVAALFHPQLRVEVEAIIAT</sequence>
<comment type="similarity">
    <text evidence="1">Belongs to the RutC family.</text>
</comment>
<dbReference type="AlphaFoldDB" id="A0A0M6Y220"/>
<dbReference type="Gene3D" id="3.30.1330.40">
    <property type="entry name" value="RutC-like"/>
    <property type="match status" value="1"/>
</dbReference>
<accession>A0A0M6Y220</accession>
<dbReference type="GO" id="GO:0050540">
    <property type="term" value="F:2-aminomuconate deaminase activity"/>
    <property type="evidence" value="ECO:0007669"/>
    <property type="project" value="UniProtKB-EC"/>
</dbReference>
<gene>
    <name evidence="2" type="primary">amnD_1</name>
    <name evidence="2" type="ORF">LAL4801_01306</name>
</gene>
<keyword evidence="3" id="KW-1185">Reference proteome</keyword>
<dbReference type="CDD" id="cd00448">
    <property type="entry name" value="YjgF_YER057c_UK114_family"/>
    <property type="match status" value="1"/>
</dbReference>
<evidence type="ECO:0000313" key="2">
    <source>
        <dbReference type="EMBL" id="CTQ42869.1"/>
    </source>
</evidence>
<dbReference type="EMBL" id="CXST01000001">
    <property type="protein sequence ID" value="CTQ42869.1"/>
    <property type="molecule type" value="Genomic_DNA"/>
</dbReference>
<protein>
    <submittedName>
        <fullName evidence="2">2-aminomuconate deaminase</fullName>
        <ecNumber evidence="2">3.5.99.5</ecNumber>
    </submittedName>
</protein>
<dbReference type="SUPFAM" id="SSF55298">
    <property type="entry name" value="YjgF-like"/>
    <property type="match status" value="1"/>
</dbReference>
<dbReference type="OrthoDB" id="583118at2"/>
<reference evidence="3" key="1">
    <citation type="submission" date="2015-07" db="EMBL/GenBank/DDBJ databases">
        <authorList>
            <person name="Rodrigo-Torres Lidia"/>
            <person name="Arahal R.David."/>
        </authorList>
    </citation>
    <scope>NUCLEOTIDE SEQUENCE [LARGE SCALE GENOMIC DNA]</scope>
    <source>
        <strain evidence="3">CECT 4801</strain>
    </source>
</reference>
<organism evidence="2 3">
    <name type="scientific">Roseibium aggregatum</name>
    <dbReference type="NCBI Taxonomy" id="187304"/>
    <lineage>
        <taxon>Bacteria</taxon>
        <taxon>Pseudomonadati</taxon>
        <taxon>Pseudomonadota</taxon>
        <taxon>Alphaproteobacteria</taxon>
        <taxon>Hyphomicrobiales</taxon>
        <taxon>Stappiaceae</taxon>
        <taxon>Roseibium</taxon>
    </lineage>
</organism>
<dbReference type="GO" id="GO:0005829">
    <property type="term" value="C:cytosol"/>
    <property type="evidence" value="ECO:0007669"/>
    <property type="project" value="TreeGrafter"/>
</dbReference>
<dbReference type="Pfam" id="PF01042">
    <property type="entry name" value="Ribonuc_L-PSP"/>
    <property type="match status" value="1"/>
</dbReference>
<proteinExistence type="inferred from homology"/>
<evidence type="ECO:0000313" key="3">
    <source>
        <dbReference type="Proteomes" id="UP000048926"/>
    </source>
</evidence>
<dbReference type="EC" id="3.5.99.5" evidence="2"/>
<dbReference type="STRING" id="187304.B0E33_23675"/>